<evidence type="ECO:0000256" key="15">
    <source>
        <dbReference type="PIRSR" id="PIRSR000130-4"/>
    </source>
</evidence>
<dbReference type="Pfam" id="PF00478">
    <property type="entry name" value="IMPDH"/>
    <property type="match status" value="1"/>
</dbReference>
<evidence type="ECO:0000256" key="12">
    <source>
        <dbReference type="HAMAP-Rule" id="MF_03156"/>
    </source>
</evidence>
<comment type="activity regulation">
    <text evidence="12">Mycophenolic acid (MPA) is a non-competitive inhibitor that prevents formation of the closed enzyme conformation by binding to the same site as the amobile flap. In contrast, mizoribine monophosphate (MZP) is a competitive inhibitor that induces the closed conformation. MPA is a potent inhibitor of mammalian IMPDHs but a poor inhibitor of the bacterial enzymes. MZP is a more potent inhibitor of bacterial IMPDH.</text>
</comment>
<keyword evidence="9 16" id="KW-0129">CBS domain</keyword>
<dbReference type="SUPFAM" id="SSF51412">
    <property type="entry name" value="Inosine monophosphate dehydrogenase (IMPDH)"/>
    <property type="match status" value="2"/>
</dbReference>
<feature type="binding site" evidence="12 14">
    <location>
        <begin position="355"/>
        <end position="357"/>
    </location>
    <ligand>
        <name>NAD(+)</name>
        <dbReference type="ChEBI" id="CHEBI:57540"/>
    </ligand>
</feature>
<name>A0A0N4ZAC1_PARTI</name>
<dbReference type="Proteomes" id="UP000038045">
    <property type="component" value="Unplaced"/>
</dbReference>
<evidence type="ECO:0000256" key="17">
    <source>
        <dbReference type="RuleBase" id="RU003927"/>
    </source>
</evidence>
<dbReference type="FunFam" id="3.20.20.70:FF:000086">
    <property type="entry name" value="IMP dehydrogenase, putative"/>
    <property type="match status" value="1"/>
</dbReference>
<dbReference type="Gene3D" id="3.20.20.70">
    <property type="entry name" value="Aldolase class I"/>
    <property type="match status" value="1"/>
</dbReference>
<comment type="cofactor">
    <cofactor evidence="1 12">
        <name>K(+)</name>
        <dbReference type="ChEBI" id="CHEBI:29103"/>
    </cofactor>
</comment>
<comment type="function">
    <text evidence="11 12">Catalyzes the conversion of inosine 5'-phosphate (IMP) to xanthosine 5'-phosphate (XMP), the first committed and rate-limiting step in the de novo synthesis of guanine nucleotides, and therefore plays an important role in the regulation of cell growth.</text>
</comment>
<dbReference type="GO" id="GO:0006177">
    <property type="term" value="P:GMP biosynthetic process"/>
    <property type="evidence" value="ECO:0007669"/>
    <property type="project" value="UniProtKB-UniRule"/>
</dbReference>
<evidence type="ECO:0000256" key="5">
    <source>
        <dbReference type="ARBA" id="ARBA00022755"/>
    </source>
</evidence>
<evidence type="ECO:0000256" key="6">
    <source>
        <dbReference type="ARBA" id="ARBA00022958"/>
    </source>
</evidence>
<keyword evidence="7 12" id="KW-0560">Oxidoreductase</keyword>
<reference evidence="21" key="1">
    <citation type="submission" date="2017-02" db="UniProtKB">
        <authorList>
            <consortium name="WormBaseParasite"/>
        </authorList>
    </citation>
    <scope>IDENTIFICATION</scope>
</reference>
<dbReference type="NCBIfam" id="TIGR01302">
    <property type="entry name" value="IMP_dehydrog"/>
    <property type="match status" value="1"/>
</dbReference>
<dbReference type="AlphaFoldDB" id="A0A0N4ZAC1"/>
<comment type="pathway">
    <text evidence="12 18">Purine metabolism; XMP biosynthesis via de novo pathway; XMP from IMP: step 1/1.</text>
</comment>
<dbReference type="PROSITE" id="PS00487">
    <property type="entry name" value="IMP_DH_GMP_RED"/>
    <property type="match status" value="1"/>
</dbReference>
<dbReference type="InterPro" id="IPR001093">
    <property type="entry name" value="IMP_DH_GMPRt"/>
</dbReference>
<evidence type="ECO:0000313" key="20">
    <source>
        <dbReference type="Proteomes" id="UP000038045"/>
    </source>
</evidence>
<dbReference type="PANTHER" id="PTHR11911">
    <property type="entry name" value="INOSINE-5-MONOPHOSPHATE DEHYDROGENASE RELATED"/>
    <property type="match status" value="1"/>
</dbReference>
<feature type="binding site" evidence="12">
    <location>
        <begin position="395"/>
        <end position="397"/>
    </location>
    <ligand>
        <name>IMP</name>
        <dbReference type="ChEBI" id="CHEBI:58053"/>
    </ligand>
</feature>
<evidence type="ECO:0000256" key="16">
    <source>
        <dbReference type="PROSITE-ProRule" id="PRU00703"/>
    </source>
</evidence>
<dbReference type="InterPro" id="IPR005990">
    <property type="entry name" value="IMP_DH"/>
</dbReference>
<dbReference type="GO" id="GO:0005737">
    <property type="term" value="C:cytoplasm"/>
    <property type="evidence" value="ECO:0007669"/>
    <property type="project" value="UniProtKB-SubCell"/>
</dbReference>
<evidence type="ECO:0000259" key="19">
    <source>
        <dbReference type="PROSITE" id="PS51371"/>
    </source>
</evidence>
<dbReference type="GO" id="GO:0046872">
    <property type="term" value="F:metal ion binding"/>
    <property type="evidence" value="ECO:0007669"/>
    <property type="project" value="UniProtKB-UniRule"/>
</dbReference>
<dbReference type="UniPathway" id="UPA00601">
    <property type="reaction ID" value="UER00295"/>
</dbReference>
<feature type="binding site" description="in other chain" evidence="12 15">
    <location>
        <position position="359"/>
    </location>
    <ligand>
        <name>K(+)</name>
        <dbReference type="ChEBI" id="CHEBI:29103"/>
        <note>ligand shared between two tetrameric partners</note>
    </ligand>
</feature>
<evidence type="ECO:0000256" key="10">
    <source>
        <dbReference type="ARBA" id="ARBA00048028"/>
    </source>
</evidence>
<feature type="binding site" description="in other chain" evidence="12 15">
    <location>
        <position position="357"/>
    </location>
    <ligand>
        <name>K(+)</name>
        <dbReference type="ChEBI" id="CHEBI:29103"/>
        <note>ligand shared between two tetrameric partners</note>
    </ligand>
</feature>
<keyword evidence="5 12" id="KW-0658">Purine biosynthesis</keyword>
<comment type="subcellular location">
    <subcellularLocation>
        <location evidence="12">Cytoplasm</location>
    </subcellularLocation>
</comment>
<keyword evidence="3 12" id="KW-0479">Metal-binding</keyword>
<organism evidence="20 21">
    <name type="scientific">Parastrongyloides trichosuri</name>
    <name type="common">Possum-specific nematode worm</name>
    <dbReference type="NCBI Taxonomy" id="131310"/>
    <lineage>
        <taxon>Eukaryota</taxon>
        <taxon>Metazoa</taxon>
        <taxon>Ecdysozoa</taxon>
        <taxon>Nematoda</taxon>
        <taxon>Chromadorea</taxon>
        <taxon>Rhabditida</taxon>
        <taxon>Tylenchina</taxon>
        <taxon>Panagrolaimomorpha</taxon>
        <taxon>Strongyloidoidea</taxon>
        <taxon>Strongyloididae</taxon>
        <taxon>Parastrongyloides</taxon>
    </lineage>
</organism>
<comment type="caution">
    <text evidence="12">Lacks conserved residue(s) required for the propagation of feature annotation.</text>
</comment>
<dbReference type="PANTHER" id="PTHR11911:SF111">
    <property type="entry name" value="INOSINE-5'-MONOPHOSPHATE DEHYDROGENASE"/>
    <property type="match status" value="1"/>
</dbReference>
<feature type="binding site" evidence="12">
    <location>
        <position position="474"/>
    </location>
    <ligand>
        <name>IMP</name>
        <dbReference type="ChEBI" id="CHEBI:58053"/>
    </ligand>
</feature>
<feature type="binding site" evidence="12">
    <location>
        <position position="360"/>
    </location>
    <ligand>
        <name>IMP</name>
        <dbReference type="ChEBI" id="CHEBI:58053"/>
    </ligand>
</feature>
<evidence type="ECO:0000256" key="2">
    <source>
        <dbReference type="ARBA" id="ARBA00005502"/>
    </source>
</evidence>
<feature type="binding site" evidence="12">
    <location>
        <begin position="418"/>
        <end position="419"/>
    </location>
    <ligand>
        <name>IMP</name>
        <dbReference type="ChEBI" id="CHEBI:58053"/>
    </ligand>
</feature>
<evidence type="ECO:0000256" key="7">
    <source>
        <dbReference type="ARBA" id="ARBA00023002"/>
    </source>
</evidence>
<proteinExistence type="inferred from homology"/>
<dbReference type="InterPro" id="IPR000644">
    <property type="entry name" value="CBS_dom"/>
</dbReference>
<comment type="catalytic activity">
    <reaction evidence="10 12 18">
        <text>IMP + NAD(+) + H2O = XMP + NADH + H(+)</text>
        <dbReference type="Rhea" id="RHEA:11708"/>
        <dbReference type="ChEBI" id="CHEBI:15377"/>
        <dbReference type="ChEBI" id="CHEBI:15378"/>
        <dbReference type="ChEBI" id="CHEBI:57464"/>
        <dbReference type="ChEBI" id="CHEBI:57540"/>
        <dbReference type="ChEBI" id="CHEBI:57945"/>
        <dbReference type="ChEBI" id="CHEBI:58053"/>
        <dbReference type="EC" id="1.1.1.205"/>
    </reaction>
</comment>
<feature type="domain" description="CBS" evidence="19">
    <location>
        <begin position="143"/>
        <end position="202"/>
    </location>
</feature>
<evidence type="ECO:0000256" key="11">
    <source>
        <dbReference type="ARBA" id="ARBA00056556"/>
    </source>
</evidence>
<feature type="active site" description="Proton acceptor" evidence="12 13">
    <location>
        <position position="461"/>
    </location>
</feature>
<evidence type="ECO:0000256" key="3">
    <source>
        <dbReference type="ARBA" id="ARBA00022723"/>
    </source>
</evidence>
<dbReference type="SMART" id="SM00116">
    <property type="entry name" value="CBS"/>
    <property type="match status" value="2"/>
</dbReference>
<comment type="subunit">
    <text evidence="12">Homotetramer.</text>
</comment>
<evidence type="ECO:0000256" key="8">
    <source>
        <dbReference type="ARBA" id="ARBA00023027"/>
    </source>
</evidence>
<sequence>MEEILEKDINAIHSTSMESILKKDVYDNYYYHTNEIMTAEVNHDGQSIHELFADKIGLTYGDIIIHPRFINFSVDKVDLSTRITKDIVLKAPFVSSPMDTVTEHRLAICMALHGGIGIIHNNFPTIEKQVDQIMRVKRYKQGLIDEPITVKPTMTVNDLIKIKEKYGFTGVPVTEDGKLGSKLVGLVTSRDIDFINESEYEVTKIRDVMTVFDNLITGNEDISTDEAYSIIEKAKIGKLPIINKNKELCGLISRSDMLKKRDFPLSSYDKQGRLMVGAAISTRDGAIDKVDKLVKAGVDVIVIDSSNGSSCFQLDVLKQIKKKYPKYPQVIAGNVVTMKQAKLLIDAGADGLRVGMGSGSICITAEICAVGRAQAAAVYNVGKYCRSRGVPIIADGGIKEVGSITKALALGASAAMMGGLLAGASEAPGETFFSPTGERLKKYRGMGSLDAMEAHASSRDRYLSSGSEKVHVAQGVSATIREKGSLHRLVPHMYAGVQHGMQNIGVRTIRELHQNVLEGFIRFERRSVNAQIEGGVHSLHSYEKRLF</sequence>
<dbReference type="GO" id="GO:0003938">
    <property type="term" value="F:IMP dehydrogenase activity"/>
    <property type="evidence" value="ECO:0007669"/>
    <property type="project" value="UniProtKB-UniRule"/>
</dbReference>
<evidence type="ECO:0000313" key="21">
    <source>
        <dbReference type="WBParaSite" id="PTRK_0000435400.1"/>
    </source>
</evidence>
<keyword evidence="6 12" id="KW-0630">Potassium</keyword>
<dbReference type="InterPro" id="IPR013785">
    <property type="entry name" value="Aldolase_TIM"/>
</dbReference>
<dbReference type="CDD" id="cd04601">
    <property type="entry name" value="CBS_pair_IMPDH"/>
    <property type="match status" value="1"/>
</dbReference>
<protein>
    <recommendedName>
        <fullName evidence="12 18">Inosine-5'-monophosphate dehydrogenase</fullName>
        <shortName evidence="12">IMP dehydrogenase</shortName>
        <shortName evidence="12">IMPD</shortName>
        <shortName evidence="12">IMPDH</shortName>
        <ecNumber evidence="12 18">1.1.1.205</ecNumber>
    </recommendedName>
</protein>
<dbReference type="InterPro" id="IPR015875">
    <property type="entry name" value="IMP_DH/GMP_Rdtase_CS"/>
</dbReference>
<evidence type="ECO:0000256" key="14">
    <source>
        <dbReference type="PIRSR" id="PIRSR000130-3"/>
    </source>
</evidence>
<keyword evidence="4 12" id="KW-0332">GMP biosynthesis</keyword>
<dbReference type="HAMAP" id="MF_01964">
    <property type="entry name" value="IMPDH"/>
    <property type="match status" value="1"/>
</dbReference>
<keyword evidence="8 12" id="KW-0520">NAD</keyword>
<evidence type="ECO:0000256" key="4">
    <source>
        <dbReference type="ARBA" id="ARBA00022749"/>
    </source>
</evidence>
<dbReference type="PIRSF" id="PIRSF000130">
    <property type="entry name" value="IMPDH"/>
    <property type="match status" value="1"/>
</dbReference>
<dbReference type="GO" id="GO:0000166">
    <property type="term" value="F:nucleotide binding"/>
    <property type="evidence" value="ECO:0007669"/>
    <property type="project" value="UniProtKB-UniRule"/>
</dbReference>
<evidence type="ECO:0000256" key="18">
    <source>
        <dbReference type="RuleBase" id="RU003928"/>
    </source>
</evidence>
<feature type="binding site" evidence="12 14">
    <location>
        <begin position="304"/>
        <end position="306"/>
    </location>
    <ligand>
        <name>NAD(+)</name>
        <dbReference type="ChEBI" id="CHEBI:57540"/>
    </ligand>
</feature>
<feature type="domain" description="CBS" evidence="19">
    <location>
        <begin position="209"/>
        <end position="267"/>
    </location>
</feature>
<dbReference type="EC" id="1.1.1.205" evidence="12 18"/>
<keyword evidence="12" id="KW-0963">Cytoplasm</keyword>
<feature type="active site" description="Thioimidate intermediate" evidence="12 13">
    <location>
        <position position="362"/>
    </location>
</feature>
<evidence type="ECO:0000256" key="13">
    <source>
        <dbReference type="PIRSR" id="PIRSR000130-1"/>
    </source>
</evidence>
<comment type="similarity">
    <text evidence="2 12 17">Belongs to the IMPDH/GMPR family.</text>
</comment>
<dbReference type="GO" id="GO:0006183">
    <property type="term" value="P:GTP biosynthetic process"/>
    <property type="evidence" value="ECO:0007669"/>
    <property type="project" value="TreeGrafter"/>
</dbReference>
<dbReference type="CDD" id="cd00381">
    <property type="entry name" value="IMPDH"/>
    <property type="match status" value="1"/>
</dbReference>
<feature type="binding site" evidence="12">
    <location>
        <begin position="443"/>
        <end position="447"/>
    </location>
    <ligand>
        <name>IMP</name>
        <dbReference type="ChEBI" id="CHEBI:58053"/>
    </ligand>
</feature>
<keyword evidence="20" id="KW-1185">Reference proteome</keyword>
<dbReference type="Pfam" id="PF00571">
    <property type="entry name" value="CBS"/>
    <property type="match status" value="2"/>
</dbReference>
<dbReference type="STRING" id="131310.A0A0N4ZAC1"/>
<dbReference type="PROSITE" id="PS51371">
    <property type="entry name" value="CBS"/>
    <property type="match status" value="2"/>
</dbReference>
<dbReference type="SMART" id="SM01240">
    <property type="entry name" value="IMPDH"/>
    <property type="match status" value="1"/>
</dbReference>
<evidence type="ECO:0000256" key="1">
    <source>
        <dbReference type="ARBA" id="ARBA00001958"/>
    </source>
</evidence>
<accession>A0A0N4ZAC1</accession>
<feature type="binding site" description="in other chain" evidence="12 15">
    <location>
        <position position="362"/>
    </location>
    <ligand>
        <name>K(+)</name>
        <dbReference type="ChEBI" id="CHEBI:29103"/>
        <note>ligand shared between two tetrameric partners</note>
    </ligand>
</feature>
<evidence type="ECO:0000256" key="9">
    <source>
        <dbReference type="ARBA" id="ARBA00023122"/>
    </source>
</evidence>
<dbReference type="WBParaSite" id="PTRK_0000435400.1">
    <property type="protein sequence ID" value="PTRK_0000435400.1"/>
    <property type="gene ID" value="PTRK_0000435400"/>
</dbReference>